<comment type="cofactor">
    <cofactor evidence="1">
        <name>Mn(2+)</name>
        <dbReference type="ChEBI" id="CHEBI:29035"/>
    </cofactor>
</comment>
<keyword evidence="15" id="KW-0233">DNA recombination</keyword>
<dbReference type="GO" id="GO:0003910">
    <property type="term" value="F:DNA ligase (ATP) activity"/>
    <property type="evidence" value="ECO:0007669"/>
    <property type="project" value="UniProtKB-EC"/>
</dbReference>
<dbReference type="GO" id="GO:0003887">
    <property type="term" value="F:DNA-directed DNA polymerase activity"/>
    <property type="evidence" value="ECO:0007669"/>
    <property type="project" value="UniProtKB-KW"/>
</dbReference>
<keyword evidence="6" id="KW-0540">Nuclease</keyword>
<evidence type="ECO:0000256" key="20">
    <source>
        <dbReference type="ARBA" id="ARBA00034003"/>
    </source>
</evidence>
<evidence type="ECO:0000256" key="14">
    <source>
        <dbReference type="ARBA" id="ARBA00023125"/>
    </source>
</evidence>
<dbReference type="InterPro" id="IPR014145">
    <property type="entry name" value="LigD_pol_dom"/>
</dbReference>
<dbReference type="NCBIfam" id="TIGR02778">
    <property type="entry name" value="ligD_pol"/>
    <property type="match status" value="1"/>
</dbReference>
<keyword evidence="3 23" id="KW-0436">Ligase</keyword>
<sequence length="863" mass="94172">MAARGELDTYKAKRNFAATPEPSGKKGKARKAGLTFLIQRHAATRLHYDFRIEIDGVLKSWAVTKAPSRDTAVKRLAVEVEDHPLDYGDFEGTIPAGNYGAGTVQMWDRGAWEPQQDDLDAAFAKGDVKMILHGERLKGKWALIRLRSDRGKPSKRANWLLIKERDAYAVPGEGDANMEIDASVTTGRSLAEIAAGGQEWTSSKKTGRAAPAAPKPRAAVAGKAKKPHGFVPIQLCKNTDYPPHGAGWAHEIKFDGYRIQIASGGGHATLRTRKGLDWSDKFQELAADAEKWPDAVVDGELCALAENHMPDFSALQAAIADGHTDDLIYFAFDLLFEGPEDLRKLPLAHRKARLQAWLDRIPKAARHRIRYVDHFATTGKAILESACRMDLEGVISKKLDAPYHAGRSSTWLKSKCRGRDEVVIGGWTSEGGTRFRSLIVGVKDKAGLRHLGRVGTGYAAPLLKTLLPALKANASDDNPFKGKDAPKGGRDIHWVKPVLVAEIEHGGYTDTGSLRQASFKGLRDDKAASEVRDKPWAPSDPAKEKGAPLPAEALAIPGEKPKKPGKLVVAGVTISNPDKILWPATDDHPAITKGELIRYYELAAERILPHVADRPVSIIRAPEGITGETFFQRHAMPGSNPRLKLIDVKERKPYVGISDAGGLIAIGQAGGLELHPWGCAPDDPETPEQVTFDLDPDEGLDFNDVIAAAKMVKVQIEKLGLHPFVKTTGGKGLHVVVPIRADKAARVEWDQCKAFAKEVSEIMRRADPDRFTTTLAKKARGGKIFLDYLRNGRMATAVAPWSPRARPAAGVAFPLSWPQVKPGLDPKAFTLLTAPALLKKPDPWKDFRAGEENLRPVLKTLGL</sequence>
<dbReference type="EC" id="6.5.1.1" evidence="2"/>
<gene>
    <name evidence="23" type="ORF">GGR12_003050</name>
</gene>
<dbReference type="NCBIfam" id="NF004628">
    <property type="entry name" value="PRK05972.1"/>
    <property type="match status" value="1"/>
</dbReference>
<dbReference type="RefSeq" id="WP_183205387.1">
    <property type="nucleotide sequence ID" value="NZ_BAAAER010000003.1"/>
</dbReference>
<evidence type="ECO:0000256" key="13">
    <source>
        <dbReference type="ARBA" id="ARBA00022932"/>
    </source>
</evidence>
<keyword evidence="12" id="KW-0067">ATP-binding</keyword>
<name>A0A7W6JHD8_9CAUL</name>
<dbReference type="SUPFAM" id="SSF56091">
    <property type="entry name" value="DNA ligase/mRNA capping enzyme, catalytic domain"/>
    <property type="match status" value="1"/>
</dbReference>
<protein>
    <recommendedName>
        <fullName evidence="2">DNA ligase (ATP)</fullName>
        <ecNumber evidence="2">6.5.1.1</ecNumber>
    </recommendedName>
    <alternativeName>
        <fullName evidence="19">NHEJ DNA polymerase</fullName>
    </alternativeName>
</protein>
<evidence type="ECO:0000256" key="9">
    <source>
        <dbReference type="ARBA" id="ARBA00022763"/>
    </source>
</evidence>
<evidence type="ECO:0000313" key="24">
    <source>
        <dbReference type="Proteomes" id="UP000529946"/>
    </source>
</evidence>
<evidence type="ECO:0000256" key="1">
    <source>
        <dbReference type="ARBA" id="ARBA00001936"/>
    </source>
</evidence>
<feature type="region of interest" description="Disordered" evidence="21">
    <location>
        <begin position="1"/>
        <end position="28"/>
    </location>
</feature>
<dbReference type="InterPro" id="IPR012309">
    <property type="entry name" value="DNA_ligase_ATP-dep_C"/>
</dbReference>
<keyword evidence="11" id="KW-0269">Exonuclease</keyword>
<evidence type="ECO:0000256" key="16">
    <source>
        <dbReference type="ARBA" id="ARBA00023204"/>
    </source>
</evidence>
<evidence type="ECO:0000256" key="17">
    <source>
        <dbReference type="ARBA" id="ARBA00023211"/>
    </source>
</evidence>
<dbReference type="GO" id="GO:0006310">
    <property type="term" value="P:DNA recombination"/>
    <property type="evidence" value="ECO:0007669"/>
    <property type="project" value="UniProtKB-KW"/>
</dbReference>
<feature type="region of interest" description="Disordered" evidence="21">
    <location>
        <begin position="524"/>
        <end position="548"/>
    </location>
</feature>
<dbReference type="GO" id="GO:0006281">
    <property type="term" value="P:DNA repair"/>
    <property type="evidence" value="ECO:0007669"/>
    <property type="project" value="UniProtKB-KW"/>
</dbReference>
<dbReference type="CDD" id="cd07971">
    <property type="entry name" value="OBF_DNA_ligase_LigD"/>
    <property type="match status" value="1"/>
</dbReference>
<dbReference type="InterPro" id="IPR052171">
    <property type="entry name" value="NHEJ_LigD"/>
</dbReference>
<dbReference type="PANTHER" id="PTHR42705:SF2">
    <property type="entry name" value="BIFUNCTIONAL NON-HOMOLOGOUS END JOINING PROTEIN LIGD"/>
    <property type="match status" value="1"/>
</dbReference>
<keyword evidence="8" id="KW-0547">Nucleotide-binding</keyword>
<dbReference type="Gene3D" id="3.90.920.10">
    <property type="entry name" value="DNA primase, PRIM domain"/>
    <property type="match status" value="1"/>
</dbReference>
<reference evidence="23 24" key="1">
    <citation type="submission" date="2020-08" db="EMBL/GenBank/DDBJ databases">
        <title>Genomic Encyclopedia of Type Strains, Phase IV (KMG-IV): sequencing the most valuable type-strain genomes for metagenomic binning, comparative biology and taxonomic classification.</title>
        <authorList>
            <person name="Goeker M."/>
        </authorList>
    </citation>
    <scope>NUCLEOTIDE SEQUENCE [LARGE SCALE GENOMIC DNA]</scope>
    <source>
        <strain evidence="23 24">DSM 23960</strain>
    </source>
</reference>
<dbReference type="Pfam" id="PF01068">
    <property type="entry name" value="DNA_ligase_A_M"/>
    <property type="match status" value="1"/>
</dbReference>
<dbReference type="PANTHER" id="PTHR42705">
    <property type="entry name" value="BIFUNCTIONAL NON-HOMOLOGOUS END JOINING PROTEIN LIGD"/>
    <property type="match status" value="1"/>
</dbReference>
<evidence type="ECO:0000256" key="18">
    <source>
        <dbReference type="ARBA" id="ARBA00023268"/>
    </source>
</evidence>
<keyword evidence="24" id="KW-1185">Reference proteome</keyword>
<comment type="catalytic activity">
    <reaction evidence="20">
        <text>ATP + (deoxyribonucleotide)n-3'-hydroxyl + 5'-phospho-(deoxyribonucleotide)m = (deoxyribonucleotide)n+m + AMP + diphosphate.</text>
        <dbReference type="EC" id="6.5.1.1"/>
    </reaction>
</comment>
<evidence type="ECO:0000313" key="23">
    <source>
        <dbReference type="EMBL" id="MBB4084162.1"/>
    </source>
</evidence>
<comment type="caution">
    <text evidence="23">The sequence shown here is derived from an EMBL/GenBank/DDBJ whole genome shotgun (WGS) entry which is preliminary data.</text>
</comment>
<organism evidence="23 24">
    <name type="scientific">Brevundimonas lenta</name>
    <dbReference type="NCBI Taxonomy" id="424796"/>
    <lineage>
        <taxon>Bacteria</taxon>
        <taxon>Pseudomonadati</taxon>
        <taxon>Pseudomonadota</taxon>
        <taxon>Alphaproteobacteria</taxon>
        <taxon>Caulobacterales</taxon>
        <taxon>Caulobacteraceae</taxon>
        <taxon>Brevundimonas</taxon>
    </lineage>
</organism>
<dbReference type="NCBIfam" id="TIGR02779">
    <property type="entry name" value="NHEJ_ligase_lig"/>
    <property type="match status" value="1"/>
</dbReference>
<keyword evidence="7" id="KW-0479">Metal-binding</keyword>
<dbReference type="Gene3D" id="2.40.50.140">
    <property type="entry name" value="Nucleic acid-binding proteins"/>
    <property type="match status" value="1"/>
</dbReference>
<feature type="compositionally biased region" description="Basic and acidic residues" evidence="21">
    <location>
        <begin position="1"/>
        <end position="11"/>
    </location>
</feature>
<keyword evidence="16" id="KW-0234">DNA repair</keyword>
<evidence type="ECO:0000256" key="21">
    <source>
        <dbReference type="SAM" id="MobiDB-lite"/>
    </source>
</evidence>
<evidence type="ECO:0000256" key="10">
    <source>
        <dbReference type="ARBA" id="ARBA00022801"/>
    </source>
</evidence>
<evidence type="ECO:0000256" key="4">
    <source>
        <dbReference type="ARBA" id="ARBA00022679"/>
    </source>
</evidence>
<dbReference type="GO" id="GO:0003677">
    <property type="term" value="F:DNA binding"/>
    <property type="evidence" value="ECO:0007669"/>
    <property type="project" value="UniProtKB-KW"/>
</dbReference>
<dbReference type="InterPro" id="IPR012340">
    <property type="entry name" value="NA-bd_OB-fold"/>
</dbReference>
<dbReference type="InterPro" id="IPR012310">
    <property type="entry name" value="DNA_ligase_ATP-dep_cent"/>
</dbReference>
<evidence type="ECO:0000256" key="7">
    <source>
        <dbReference type="ARBA" id="ARBA00022723"/>
    </source>
</evidence>
<dbReference type="GO" id="GO:0046872">
    <property type="term" value="F:metal ion binding"/>
    <property type="evidence" value="ECO:0007669"/>
    <property type="project" value="UniProtKB-KW"/>
</dbReference>
<keyword evidence="9" id="KW-0227">DNA damage</keyword>
<evidence type="ECO:0000256" key="3">
    <source>
        <dbReference type="ARBA" id="ARBA00022598"/>
    </source>
</evidence>
<dbReference type="InterPro" id="IPR014146">
    <property type="entry name" value="LigD_ligase_dom"/>
</dbReference>
<dbReference type="Pfam" id="PF21686">
    <property type="entry name" value="LigD_Prim-Pol"/>
    <property type="match status" value="1"/>
</dbReference>
<dbReference type="InterPro" id="IPR014143">
    <property type="entry name" value="NHEJ_ligase_prk"/>
</dbReference>
<keyword evidence="13" id="KW-0239">DNA-directed DNA polymerase</keyword>
<evidence type="ECO:0000256" key="15">
    <source>
        <dbReference type="ARBA" id="ARBA00023172"/>
    </source>
</evidence>
<feature type="compositionally biased region" description="Basic and acidic residues" evidence="21">
    <location>
        <begin position="524"/>
        <end position="546"/>
    </location>
</feature>
<feature type="compositionally biased region" description="Low complexity" evidence="21">
    <location>
        <begin position="208"/>
        <end position="222"/>
    </location>
</feature>
<dbReference type="Gene3D" id="3.30.1490.70">
    <property type="match status" value="1"/>
</dbReference>
<dbReference type="GO" id="GO:0004527">
    <property type="term" value="F:exonuclease activity"/>
    <property type="evidence" value="ECO:0007669"/>
    <property type="project" value="UniProtKB-KW"/>
</dbReference>
<evidence type="ECO:0000256" key="6">
    <source>
        <dbReference type="ARBA" id="ARBA00022722"/>
    </source>
</evidence>
<keyword evidence="10" id="KW-0378">Hydrolase</keyword>
<dbReference type="AlphaFoldDB" id="A0A7W6JHD8"/>
<dbReference type="NCBIfam" id="TIGR02776">
    <property type="entry name" value="NHEJ_ligase_prk"/>
    <property type="match status" value="1"/>
</dbReference>
<evidence type="ECO:0000256" key="5">
    <source>
        <dbReference type="ARBA" id="ARBA00022695"/>
    </source>
</evidence>
<dbReference type="PROSITE" id="PS50160">
    <property type="entry name" value="DNA_LIGASE_A3"/>
    <property type="match status" value="1"/>
</dbReference>
<dbReference type="Proteomes" id="UP000529946">
    <property type="component" value="Unassembled WGS sequence"/>
</dbReference>
<dbReference type="GO" id="GO:0005524">
    <property type="term" value="F:ATP binding"/>
    <property type="evidence" value="ECO:0007669"/>
    <property type="project" value="UniProtKB-KW"/>
</dbReference>
<feature type="region of interest" description="Disordered" evidence="21">
    <location>
        <begin position="195"/>
        <end position="225"/>
    </location>
</feature>
<keyword evidence="17" id="KW-0464">Manganese</keyword>
<keyword evidence="4" id="KW-0808">Transferase</keyword>
<evidence type="ECO:0000256" key="8">
    <source>
        <dbReference type="ARBA" id="ARBA00022741"/>
    </source>
</evidence>
<evidence type="ECO:0000256" key="12">
    <source>
        <dbReference type="ARBA" id="ARBA00022840"/>
    </source>
</evidence>
<evidence type="ECO:0000256" key="11">
    <source>
        <dbReference type="ARBA" id="ARBA00022839"/>
    </source>
</evidence>
<keyword evidence="5" id="KW-0548">Nucleotidyltransferase</keyword>
<dbReference type="Pfam" id="PF13298">
    <property type="entry name" value="LigD_N"/>
    <property type="match status" value="1"/>
</dbReference>
<dbReference type="NCBIfam" id="TIGR02777">
    <property type="entry name" value="LigD_PE_dom"/>
    <property type="match status" value="1"/>
</dbReference>
<keyword evidence="14" id="KW-0238">DNA-binding</keyword>
<dbReference type="CDD" id="cd07906">
    <property type="entry name" value="Adenylation_DNA_ligase_LigD_LigC"/>
    <property type="match status" value="1"/>
</dbReference>
<dbReference type="SUPFAM" id="SSF50249">
    <property type="entry name" value="Nucleic acid-binding proteins"/>
    <property type="match status" value="1"/>
</dbReference>
<evidence type="ECO:0000256" key="19">
    <source>
        <dbReference type="ARBA" id="ARBA00029943"/>
    </source>
</evidence>
<accession>A0A7W6JHD8</accession>
<feature type="domain" description="ATP-dependent DNA ligase family profile" evidence="22">
    <location>
        <begin position="320"/>
        <end position="472"/>
    </location>
</feature>
<evidence type="ECO:0000259" key="22">
    <source>
        <dbReference type="PROSITE" id="PS50160"/>
    </source>
</evidence>
<dbReference type="Pfam" id="PF04679">
    <property type="entry name" value="DNA_ligase_A_C"/>
    <property type="match status" value="1"/>
</dbReference>
<dbReference type="Gene3D" id="3.30.470.30">
    <property type="entry name" value="DNA ligase/mRNA capping enzyme"/>
    <property type="match status" value="1"/>
</dbReference>
<proteinExistence type="predicted"/>
<evidence type="ECO:0000256" key="2">
    <source>
        <dbReference type="ARBA" id="ARBA00012727"/>
    </source>
</evidence>
<keyword evidence="18" id="KW-0511">Multifunctional enzyme</keyword>
<dbReference type="EMBL" id="JACIDM010000003">
    <property type="protein sequence ID" value="MBB4084162.1"/>
    <property type="molecule type" value="Genomic_DNA"/>
</dbReference>
<dbReference type="InterPro" id="IPR014144">
    <property type="entry name" value="LigD_PE_domain"/>
</dbReference>